<gene>
    <name evidence="6" type="ORF">OBRU01_14922</name>
</gene>
<reference evidence="6 7" key="1">
    <citation type="journal article" date="2015" name="Genome Biol. Evol.">
        <title>The genome of winter moth (Operophtera brumata) provides a genomic perspective on sexual dimorphism and phenology.</title>
        <authorList>
            <person name="Derks M.F."/>
            <person name="Smit S."/>
            <person name="Salis L."/>
            <person name="Schijlen E."/>
            <person name="Bossers A."/>
            <person name="Mateman C."/>
            <person name="Pijl A.S."/>
            <person name="de Ridder D."/>
            <person name="Groenen M.A."/>
            <person name="Visser M.E."/>
            <person name="Megens H.J."/>
        </authorList>
    </citation>
    <scope>NUCLEOTIDE SEQUENCE [LARGE SCALE GENOMIC DNA]</scope>
    <source>
        <strain evidence="6">WM2013NL</strain>
        <tissue evidence="6">Head and thorax</tissue>
    </source>
</reference>
<dbReference type="Pfam" id="PF00089">
    <property type="entry name" value="Trypsin"/>
    <property type="match status" value="1"/>
</dbReference>
<dbReference type="SMART" id="SM00020">
    <property type="entry name" value="Tryp_SPc"/>
    <property type="match status" value="1"/>
</dbReference>
<dbReference type="InterPro" id="IPR009003">
    <property type="entry name" value="Peptidase_S1_PA"/>
</dbReference>
<dbReference type="EMBL" id="JTDY01002795">
    <property type="protein sequence ID" value="KOB70712.1"/>
    <property type="molecule type" value="Genomic_DNA"/>
</dbReference>
<dbReference type="PANTHER" id="PTHR24276">
    <property type="entry name" value="POLYSERASE-RELATED"/>
    <property type="match status" value="1"/>
</dbReference>
<evidence type="ECO:0000256" key="4">
    <source>
        <dbReference type="ARBA" id="ARBA00023157"/>
    </source>
</evidence>
<dbReference type="InterPro" id="IPR001254">
    <property type="entry name" value="Trypsin_dom"/>
</dbReference>
<dbReference type="GO" id="GO:0006508">
    <property type="term" value="P:proteolysis"/>
    <property type="evidence" value="ECO:0007669"/>
    <property type="project" value="UniProtKB-KW"/>
</dbReference>
<evidence type="ECO:0000313" key="6">
    <source>
        <dbReference type="EMBL" id="KOB70712.1"/>
    </source>
</evidence>
<dbReference type="PROSITE" id="PS50240">
    <property type="entry name" value="TRYPSIN_DOM"/>
    <property type="match status" value="1"/>
</dbReference>
<evidence type="ECO:0000256" key="3">
    <source>
        <dbReference type="ARBA" id="ARBA00022825"/>
    </source>
</evidence>
<protein>
    <submittedName>
        <fullName evidence="6">Serine protease 39</fullName>
    </submittedName>
</protein>
<evidence type="ECO:0000259" key="5">
    <source>
        <dbReference type="PROSITE" id="PS50240"/>
    </source>
</evidence>
<dbReference type="Proteomes" id="UP000037510">
    <property type="component" value="Unassembled WGS sequence"/>
</dbReference>
<feature type="domain" description="Peptidase S1" evidence="5">
    <location>
        <begin position="14"/>
        <end position="244"/>
    </location>
</feature>
<dbReference type="AlphaFoldDB" id="A0A0L7L5I1"/>
<dbReference type="InterPro" id="IPR050430">
    <property type="entry name" value="Peptidase_S1"/>
</dbReference>
<dbReference type="PANTHER" id="PTHR24276:SF91">
    <property type="entry name" value="AT26814P-RELATED"/>
    <property type="match status" value="1"/>
</dbReference>
<evidence type="ECO:0000256" key="2">
    <source>
        <dbReference type="ARBA" id="ARBA00022801"/>
    </source>
</evidence>
<keyword evidence="3" id="KW-0720">Serine protease</keyword>
<dbReference type="Gene3D" id="2.40.10.10">
    <property type="entry name" value="Trypsin-like serine proteases"/>
    <property type="match status" value="2"/>
</dbReference>
<evidence type="ECO:0000256" key="1">
    <source>
        <dbReference type="ARBA" id="ARBA00022670"/>
    </source>
</evidence>
<keyword evidence="2" id="KW-0378">Hydrolase</keyword>
<sequence>MPLFPGAFASAEESIGSIASIEDFPSLAQVEIRVGLTWVQQCAASVLTNRHVLTTASCYRGTEVPEYSSRIRAGTSDRGLGGIVASVQDTIVHPSYGLLGSEADLAVVRLDVYLTLGTLVQQVAILGQGIELPEGLIVKLAGWGTTVQGGESSNDNLYSLDLTVHNNENCMEQYIGNQIITENMVCVGLNYINGRDFDSKDLGAPLYYENTLIGMLAFGEQASDQLPLIVLATGTLSSVPVVVF</sequence>
<accession>A0A0L7L5I1</accession>
<keyword evidence="1 6" id="KW-0645">Protease</keyword>
<proteinExistence type="predicted"/>
<name>A0A0L7L5I1_OPEBR</name>
<dbReference type="GO" id="GO:0004252">
    <property type="term" value="F:serine-type endopeptidase activity"/>
    <property type="evidence" value="ECO:0007669"/>
    <property type="project" value="InterPro"/>
</dbReference>
<keyword evidence="7" id="KW-1185">Reference proteome</keyword>
<keyword evidence="4" id="KW-1015">Disulfide bond</keyword>
<evidence type="ECO:0000313" key="7">
    <source>
        <dbReference type="Proteomes" id="UP000037510"/>
    </source>
</evidence>
<dbReference type="InterPro" id="IPR043504">
    <property type="entry name" value="Peptidase_S1_PA_chymotrypsin"/>
</dbReference>
<organism evidence="6 7">
    <name type="scientific">Operophtera brumata</name>
    <name type="common">Winter moth</name>
    <name type="synonym">Phalaena brumata</name>
    <dbReference type="NCBI Taxonomy" id="104452"/>
    <lineage>
        <taxon>Eukaryota</taxon>
        <taxon>Metazoa</taxon>
        <taxon>Ecdysozoa</taxon>
        <taxon>Arthropoda</taxon>
        <taxon>Hexapoda</taxon>
        <taxon>Insecta</taxon>
        <taxon>Pterygota</taxon>
        <taxon>Neoptera</taxon>
        <taxon>Endopterygota</taxon>
        <taxon>Lepidoptera</taxon>
        <taxon>Glossata</taxon>
        <taxon>Ditrysia</taxon>
        <taxon>Geometroidea</taxon>
        <taxon>Geometridae</taxon>
        <taxon>Larentiinae</taxon>
        <taxon>Operophtera</taxon>
    </lineage>
</organism>
<comment type="caution">
    <text evidence="6">The sequence shown here is derived from an EMBL/GenBank/DDBJ whole genome shotgun (WGS) entry which is preliminary data.</text>
</comment>
<dbReference type="SUPFAM" id="SSF50494">
    <property type="entry name" value="Trypsin-like serine proteases"/>
    <property type="match status" value="1"/>
</dbReference>
<dbReference type="STRING" id="104452.A0A0L7L5I1"/>